<reference evidence="3" key="1">
    <citation type="submission" date="2017-11" db="EMBL/GenBank/DDBJ databases">
        <authorList>
            <person name="Kuznetsova I."/>
            <person name="Sazanova A."/>
            <person name="Chirak E."/>
            <person name="Safronova V."/>
            <person name="Willems A."/>
        </authorList>
    </citation>
    <scope>NUCLEOTIDE SEQUENCE [LARGE SCALE GENOMIC DNA]</scope>
    <source>
        <strain evidence="3">STM 196</strain>
    </source>
</reference>
<keyword evidence="1" id="KW-0472">Membrane</keyword>
<keyword evidence="1" id="KW-1133">Transmembrane helix</keyword>
<sequence>MAYKPPKQGLFGQVFDVLTLLVLTVGALYIPLYMGLAGAAKVPNPVANPTWQSLGQNAAEQQQWAALGITDPAAANNIITARFDYSFSWVALVVMAVLVVGYFVLVVRLSDREYREVIEERFGEKR</sequence>
<comment type="caution">
    <text evidence="2">The sequence shown here is derived from an EMBL/GenBank/DDBJ whole genome shotgun (WGS) entry which is preliminary data.</text>
</comment>
<dbReference type="Proteomes" id="UP000241444">
    <property type="component" value="Unassembled WGS sequence"/>
</dbReference>
<gene>
    <name evidence="2" type="ORF">CU102_19830</name>
</gene>
<feature type="transmembrane region" description="Helical" evidence="1">
    <location>
        <begin position="87"/>
        <end position="107"/>
    </location>
</feature>
<protein>
    <submittedName>
        <fullName evidence="2">Uncharacterized protein</fullName>
    </submittedName>
</protein>
<dbReference type="AlphaFoldDB" id="A0A2P7BH55"/>
<evidence type="ECO:0000313" key="3">
    <source>
        <dbReference type="Proteomes" id="UP000241444"/>
    </source>
</evidence>
<name>A0A2P7BH55_9HYPH</name>
<organism evidence="2 3">
    <name type="scientific">Phyllobacterium brassicacearum</name>
    <dbReference type="NCBI Taxonomy" id="314235"/>
    <lineage>
        <taxon>Bacteria</taxon>
        <taxon>Pseudomonadati</taxon>
        <taxon>Pseudomonadota</taxon>
        <taxon>Alphaproteobacteria</taxon>
        <taxon>Hyphomicrobiales</taxon>
        <taxon>Phyllobacteriaceae</taxon>
        <taxon>Phyllobacterium</taxon>
    </lineage>
</organism>
<dbReference type="EMBL" id="PGGO01000016">
    <property type="protein sequence ID" value="PSH65732.1"/>
    <property type="molecule type" value="Genomic_DNA"/>
</dbReference>
<feature type="transmembrane region" description="Helical" evidence="1">
    <location>
        <begin position="12"/>
        <end position="34"/>
    </location>
</feature>
<keyword evidence="3" id="KW-1185">Reference proteome</keyword>
<proteinExistence type="predicted"/>
<keyword evidence="1" id="KW-0812">Transmembrane</keyword>
<dbReference type="OrthoDB" id="8099304at2"/>
<accession>A0A2P7BH55</accession>
<evidence type="ECO:0000256" key="1">
    <source>
        <dbReference type="SAM" id="Phobius"/>
    </source>
</evidence>
<evidence type="ECO:0000313" key="2">
    <source>
        <dbReference type="EMBL" id="PSH65732.1"/>
    </source>
</evidence>
<dbReference type="RefSeq" id="WP_106712825.1">
    <property type="nucleotide sequence ID" value="NZ_PGGO01000016.1"/>
</dbReference>